<dbReference type="OrthoDB" id="9809748at2"/>
<feature type="active site" description="Proton donor/acceptor" evidence="7">
    <location>
        <position position="123"/>
    </location>
</feature>
<sequence length="171" mass="17694">MTPLALRTAVASLLLVPPLAFLLACAHRPAPPGCPPVDALILVDTAEHRLALCEAGAAAAVFPVALGSAGTEKRAEGDRRTPLGAYALGTPRPSAGFGTFIPIGYPTAEQRRAGRTGSNVGIHGPARAMRWAGRLNTWADWTAGCVALGSDPEVAAVAAFVERRRPGVVLR</sequence>
<dbReference type="GO" id="GO:0009252">
    <property type="term" value="P:peptidoglycan biosynthetic process"/>
    <property type="evidence" value="ECO:0007669"/>
    <property type="project" value="UniProtKB-UniPathway"/>
</dbReference>
<dbReference type="PANTHER" id="PTHR36699">
    <property type="entry name" value="LD-TRANSPEPTIDASE"/>
    <property type="match status" value="1"/>
</dbReference>
<dbReference type="PROSITE" id="PS52029">
    <property type="entry name" value="LD_TPASE"/>
    <property type="match status" value="1"/>
</dbReference>
<keyword evidence="3" id="KW-0808">Transferase</keyword>
<keyword evidence="4 7" id="KW-0133">Cell shape</keyword>
<proteinExistence type="inferred from homology"/>
<evidence type="ECO:0000259" key="9">
    <source>
        <dbReference type="PROSITE" id="PS52029"/>
    </source>
</evidence>
<dbReference type="EMBL" id="CP000251">
    <property type="protein sequence ID" value="ABC83275.1"/>
    <property type="molecule type" value="Genomic_DNA"/>
</dbReference>
<dbReference type="RefSeq" id="WP_011422557.1">
    <property type="nucleotide sequence ID" value="NC_007760.1"/>
</dbReference>
<comment type="similarity">
    <text evidence="2">Belongs to the YkuD family.</text>
</comment>
<dbReference type="UniPathway" id="UPA00219"/>
<organism evidence="10 11">
    <name type="scientific">Anaeromyxobacter dehalogenans (strain 2CP-C)</name>
    <dbReference type="NCBI Taxonomy" id="290397"/>
    <lineage>
        <taxon>Bacteria</taxon>
        <taxon>Pseudomonadati</taxon>
        <taxon>Myxococcota</taxon>
        <taxon>Myxococcia</taxon>
        <taxon>Myxococcales</taxon>
        <taxon>Cystobacterineae</taxon>
        <taxon>Anaeromyxobacteraceae</taxon>
        <taxon>Anaeromyxobacter</taxon>
    </lineage>
</organism>
<feature type="chain" id="PRO_5004210107" description="L,D-TPase catalytic domain-containing protein" evidence="8">
    <location>
        <begin position="27"/>
        <end position="171"/>
    </location>
</feature>
<protein>
    <recommendedName>
        <fullName evidence="9">L,D-TPase catalytic domain-containing protein</fullName>
    </recommendedName>
</protein>
<dbReference type="GO" id="GO:0004180">
    <property type="term" value="F:carboxypeptidase activity"/>
    <property type="evidence" value="ECO:0007669"/>
    <property type="project" value="UniProtKB-ARBA"/>
</dbReference>
<feature type="domain" description="L,D-TPase catalytic" evidence="9">
    <location>
        <begin position="39"/>
        <end position="171"/>
    </location>
</feature>
<keyword evidence="6 7" id="KW-0961">Cell wall biogenesis/degradation</keyword>
<feature type="signal peptide" evidence="8">
    <location>
        <begin position="1"/>
        <end position="26"/>
    </location>
</feature>
<evidence type="ECO:0000256" key="7">
    <source>
        <dbReference type="PROSITE-ProRule" id="PRU01373"/>
    </source>
</evidence>
<gene>
    <name evidence="10" type="ordered locus">Adeh_3509</name>
</gene>
<accession>Q2IFB4</accession>
<evidence type="ECO:0000313" key="11">
    <source>
        <dbReference type="Proteomes" id="UP000001935"/>
    </source>
</evidence>
<dbReference type="Proteomes" id="UP000001935">
    <property type="component" value="Chromosome"/>
</dbReference>
<dbReference type="CDD" id="cd16913">
    <property type="entry name" value="YkuD_like"/>
    <property type="match status" value="1"/>
</dbReference>
<dbReference type="eggNOG" id="COG3034">
    <property type="taxonomic scope" value="Bacteria"/>
</dbReference>
<dbReference type="GO" id="GO:0071555">
    <property type="term" value="P:cell wall organization"/>
    <property type="evidence" value="ECO:0007669"/>
    <property type="project" value="UniProtKB-UniRule"/>
</dbReference>
<dbReference type="AlphaFoldDB" id="Q2IFB4"/>
<name>Q2IFB4_ANADE</name>
<evidence type="ECO:0000313" key="10">
    <source>
        <dbReference type="EMBL" id="ABC83275.1"/>
    </source>
</evidence>
<comment type="pathway">
    <text evidence="1 7">Cell wall biogenesis; peptidoglycan biosynthesis.</text>
</comment>
<dbReference type="SUPFAM" id="SSF141523">
    <property type="entry name" value="L,D-transpeptidase catalytic domain-like"/>
    <property type="match status" value="1"/>
</dbReference>
<evidence type="ECO:0000256" key="8">
    <source>
        <dbReference type="SAM" id="SignalP"/>
    </source>
</evidence>
<dbReference type="InterPro" id="IPR038063">
    <property type="entry name" value="Transpep_catalytic_dom"/>
</dbReference>
<dbReference type="HOGENOM" id="CLU_133071_0_0_7"/>
<dbReference type="Gene3D" id="2.40.440.10">
    <property type="entry name" value="L,D-transpeptidase catalytic domain-like"/>
    <property type="match status" value="1"/>
</dbReference>
<evidence type="ECO:0000256" key="4">
    <source>
        <dbReference type="ARBA" id="ARBA00022960"/>
    </source>
</evidence>
<dbReference type="PROSITE" id="PS51257">
    <property type="entry name" value="PROKAR_LIPOPROTEIN"/>
    <property type="match status" value="1"/>
</dbReference>
<evidence type="ECO:0000256" key="2">
    <source>
        <dbReference type="ARBA" id="ARBA00005992"/>
    </source>
</evidence>
<dbReference type="Pfam" id="PF03734">
    <property type="entry name" value="YkuD"/>
    <property type="match status" value="1"/>
</dbReference>
<feature type="active site" description="Nucleophile" evidence="7">
    <location>
        <position position="145"/>
    </location>
</feature>
<dbReference type="InterPro" id="IPR005490">
    <property type="entry name" value="LD_TPept_cat_dom"/>
</dbReference>
<evidence type="ECO:0000256" key="5">
    <source>
        <dbReference type="ARBA" id="ARBA00022984"/>
    </source>
</evidence>
<dbReference type="GO" id="GO:0016740">
    <property type="term" value="F:transferase activity"/>
    <property type="evidence" value="ECO:0007669"/>
    <property type="project" value="UniProtKB-KW"/>
</dbReference>
<dbReference type="PANTHER" id="PTHR36699:SF1">
    <property type="entry name" value="L,D-TRANSPEPTIDASE YAFK-RELATED"/>
    <property type="match status" value="1"/>
</dbReference>
<keyword evidence="8" id="KW-0732">Signal</keyword>
<dbReference type="GO" id="GO:0008360">
    <property type="term" value="P:regulation of cell shape"/>
    <property type="evidence" value="ECO:0007669"/>
    <property type="project" value="UniProtKB-UniRule"/>
</dbReference>
<reference evidence="10 11" key="1">
    <citation type="submission" date="2006-01" db="EMBL/GenBank/DDBJ databases">
        <title>Complete sequence of Anaeromyxobacter dehalogenans 2CP-C.</title>
        <authorList>
            <consortium name="US DOE Joint Genome Institute"/>
            <person name="Copeland A."/>
            <person name="Lucas S."/>
            <person name="Lapidus A."/>
            <person name="Barry K."/>
            <person name="Detter J.C."/>
            <person name="Glavina T."/>
            <person name="Hammon N."/>
            <person name="Israni S."/>
            <person name="Pitluck S."/>
            <person name="Brettin T."/>
            <person name="Bruce D."/>
            <person name="Han C."/>
            <person name="Tapia R."/>
            <person name="Gilna P."/>
            <person name="Kiss H."/>
            <person name="Schmutz J."/>
            <person name="Larimer F."/>
            <person name="Land M."/>
            <person name="Kyrpides N."/>
            <person name="Anderson I."/>
            <person name="Sanford R.A."/>
            <person name="Ritalahti K.M."/>
            <person name="Thomas H.S."/>
            <person name="Kirby J.R."/>
            <person name="Zhulin I.B."/>
            <person name="Loeffler F.E."/>
            <person name="Richardson P."/>
        </authorList>
    </citation>
    <scope>NUCLEOTIDE SEQUENCE [LARGE SCALE GENOMIC DNA]</scope>
    <source>
        <strain evidence="10 11">2CP-C</strain>
    </source>
</reference>
<keyword evidence="5 7" id="KW-0573">Peptidoglycan synthesis</keyword>
<dbReference type="KEGG" id="ade:Adeh_3509"/>
<evidence type="ECO:0000256" key="6">
    <source>
        <dbReference type="ARBA" id="ARBA00023316"/>
    </source>
</evidence>
<evidence type="ECO:0000256" key="3">
    <source>
        <dbReference type="ARBA" id="ARBA00022679"/>
    </source>
</evidence>
<evidence type="ECO:0000256" key="1">
    <source>
        <dbReference type="ARBA" id="ARBA00004752"/>
    </source>
</evidence>
<dbReference type="STRING" id="290397.Adeh_3509"/>